<dbReference type="InterPro" id="IPR047501">
    <property type="entry name" value="DD_CATIP"/>
</dbReference>
<reference evidence="14" key="2">
    <citation type="submission" date="2025-09" db="UniProtKB">
        <authorList>
            <consortium name="Ensembl"/>
        </authorList>
    </citation>
    <scope>IDENTIFICATION</scope>
</reference>
<evidence type="ECO:0000256" key="6">
    <source>
        <dbReference type="ARBA" id="ARBA00022794"/>
    </source>
</evidence>
<evidence type="ECO:0000256" key="10">
    <source>
        <dbReference type="ARBA" id="ARBA00037538"/>
    </source>
</evidence>
<dbReference type="PANTHER" id="PTHR15505:SF3">
    <property type="entry name" value="CILIOGENESIS-ASSOCIATED TTC17-INTERACTING PROTEIN"/>
    <property type="match status" value="1"/>
</dbReference>
<evidence type="ECO:0000256" key="4">
    <source>
        <dbReference type="ARBA" id="ARBA00022475"/>
    </source>
</evidence>
<dbReference type="GO" id="GO:0005856">
    <property type="term" value="C:cytoskeleton"/>
    <property type="evidence" value="ECO:0007669"/>
    <property type="project" value="UniProtKB-SubCell"/>
</dbReference>
<keyword evidence="7" id="KW-0472">Membrane</keyword>
<evidence type="ECO:0000256" key="8">
    <source>
        <dbReference type="ARBA" id="ARBA00023212"/>
    </source>
</evidence>
<keyword evidence="9" id="KW-0539">Nucleus</keyword>
<comment type="subcellular location">
    <subcellularLocation>
        <location evidence="2">Cell membrane</location>
    </subcellularLocation>
    <subcellularLocation>
        <location evidence="3">Cytoplasm</location>
        <location evidence="3">Cytoskeleton</location>
    </subcellularLocation>
    <subcellularLocation>
        <location evidence="1">Nucleus</location>
    </subcellularLocation>
</comment>
<evidence type="ECO:0000256" key="11">
    <source>
        <dbReference type="ARBA" id="ARBA00037938"/>
    </source>
</evidence>
<dbReference type="GO" id="GO:0005634">
    <property type="term" value="C:nucleus"/>
    <property type="evidence" value="ECO:0007669"/>
    <property type="project" value="UniProtKB-SubCell"/>
</dbReference>
<evidence type="ECO:0000256" key="1">
    <source>
        <dbReference type="ARBA" id="ARBA00004123"/>
    </source>
</evidence>
<comment type="similarity">
    <text evidence="11">Belongs to the CATIP family.</text>
</comment>
<evidence type="ECO:0000313" key="15">
    <source>
        <dbReference type="Proteomes" id="UP000261620"/>
    </source>
</evidence>
<keyword evidence="15" id="KW-1185">Reference proteome</keyword>
<organism evidence="14 15">
    <name type="scientific">Mola mola</name>
    <name type="common">Ocean sunfish</name>
    <name type="synonym">Tetraodon mola</name>
    <dbReference type="NCBI Taxonomy" id="94237"/>
    <lineage>
        <taxon>Eukaryota</taxon>
        <taxon>Metazoa</taxon>
        <taxon>Chordata</taxon>
        <taxon>Craniata</taxon>
        <taxon>Vertebrata</taxon>
        <taxon>Euteleostomi</taxon>
        <taxon>Actinopterygii</taxon>
        <taxon>Neopterygii</taxon>
        <taxon>Teleostei</taxon>
        <taxon>Neoteleostei</taxon>
        <taxon>Acanthomorphata</taxon>
        <taxon>Eupercaria</taxon>
        <taxon>Tetraodontiformes</taxon>
        <taxon>Molidae</taxon>
        <taxon>Mola</taxon>
    </lineage>
</organism>
<dbReference type="InterPro" id="IPR048777">
    <property type="entry name" value="CATIP_N"/>
</dbReference>
<evidence type="ECO:0000313" key="14">
    <source>
        <dbReference type="Ensembl" id="ENSMMOP00000022926.1"/>
    </source>
</evidence>
<keyword evidence="4" id="KW-1003">Cell membrane</keyword>
<protein>
    <recommendedName>
        <fullName evidence="12">Ciliogenesis-associated TTC17-interacting protein</fullName>
    </recommendedName>
</protein>
<dbReference type="Pfam" id="PF21772">
    <property type="entry name" value="CATIP_N"/>
    <property type="match status" value="1"/>
</dbReference>
<reference evidence="14" key="1">
    <citation type="submission" date="2025-08" db="UniProtKB">
        <authorList>
            <consortium name="Ensembl"/>
        </authorList>
    </citation>
    <scope>IDENTIFICATION</scope>
</reference>
<evidence type="ECO:0000256" key="7">
    <source>
        <dbReference type="ARBA" id="ARBA00023136"/>
    </source>
</evidence>
<dbReference type="PANTHER" id="PTHR15505">
    <property type="entry name" value="RIIA DOMAIN-CONTAINING PROTEIN 1"/>
    <property type="match status" value="1"/>
</dbReference>
<keyword evidence="5" id="KW-0963">Cytoplasm</keyword>
<evidence type="ECO:0000256" key="2">
    <source>
        <dbReference type="ARBA" id="ARBA00004236"/>
    </source>
</evidence>
<feature type="domain" description="Ciliogenesis-associated TTC17-interacting protein N-terminal" evidence="13">
    <location>
        <begin position="6"/>
        <end position="227"/>
    </location>
</feature>
<keyword evidence="6" id="KW-0970">Cilium biogenesis/degradation</keyword>
<name>A0A3Q3XI39_MOLML</name>
<dbReference type="Proteomes" id="UP000261620">
    <property type="component" value="Unplaced"/>
</dbReference>
<dbReference type="SUPFAM" id="SSF47391">
    <property type="entry name" value="Dimerization-anchoring domain of cAMP-dependent PK regulatory subunit"/>
    <property type="match status" value="1"/>
</dbReference>
<keyword evidence="8" id="KW-0206">Cytoskeleton</keyword>
<dbReference type="AlphaFoldDB" id="A0A3Q3XI39"/>
<evidence type="ECO:0000256" key="9">
    <source>
        <dbReference type="ARBA" id="ARBA00023242"/>
    </source>
</evidence>
<dbReference type="CDD" id="cd22973">
    <property type="entry name" value="DD_CATIP"/>
    <property type="match status" value="1"/>
</dbReference>
<evidence type="ECO:0000256" key="12">
    <source>
        <dbReference type="ARBA" id="ARBA00039249"/>
    </source>
</evidence>
<proteinExistence type="inferred from homology"/>
<dbReference type="GO" id="GO:0030041">
    <property type="term" value="P:actin filament polymerization"/>
    <property type="evidence" value="ECO:0007669"/>
    <property type="project" value="TreeGrafter"/>
</dbReference>
<comment type="function">
    <text evidence="10">Plays a role in primary ciliogenesis by modulating actin polymerization.</text>
</comment>
<dbReference type="OMA" id="HYSTDHL"/>
<evidence type="ECO:0000256" key="3">
    <source>
        <dbReference type="ARBA" id="ARBA00004245"/>
    </source>
</evidence>
<dbReference type="GO" id="GO:0005886">
    <property type="term" value="C:plasma membrane"/>
    <property type="evidence" value="ECO:0007669"/>
    <property type="project" value="UniProtKB-SubCell"/>
</dbReference>
<dbReference type="Ensembl" id="ENSMMOT00000023307.1">
    <property type="protein sequence ID" value="ENSMMOP00000022926.1"/>
    <property type="gene ID" value="ENSMMOG00000017436.1"/>
</dbReference>
<evidence type="ECO:0000256" key="5">
    <source>
        <dbReference type="ARBA" id="ARBA00022490"/>
    </source>
</evidence>
<accession>A0A3Q3XI39</accession>
<sequence>MKASEEAIAFLSSIGEFLSKCVFSDSLVTVSESGRDLGNFTVTVEFARKGRQPCMLLHAQSQGAIDESPCGTTLEVLEEHHHEYVKLEGHSLDKKCHMVQHNGQMVINKITTVGEVKGINSLHFRIKSVSYPLPVLRGHVTEGSNLLLMRLIALRKKVPDVTFISLDQGLHIIHSTFVSDCQLEVGGETVEVFGVERIVRSAENPTTWQSYFLVDGHLAGRAQVGSPVTTRLLHLPSQLEEGNHSPTWKTPLIWEKDMQMHSNFLDRKEELKEDHALYLRENPEISALISDFLHFLLLRKPDDVFQFARDYFLPFAAHSHPEPPSKQPLGHITRA</sequence>
<dbReference type="GO" id="GO:0044782">
    <property type="term" value="P:cilium organization"/>
    <property type="evidence" value="ECO:0007669"/>
    <property type="project" value="TreeGrafter"/>
</dbReference>
<dbReference type="STRING" id="94237.ENSMMOP00000022926"/>
<evidence type="ECO:0000259" key="13">
    <source>
        <dbReference type="Pfam" id="PF21772"/>
    </source>
</evidence>